<dbReference type="Proteomes" id="UP000076532">
    <property type="component" value="Unassembled WGS sequence"/>
</dbReference>
<reference evidence="1 2" key="1">
    <citation type="journal article" date="2016" name="Mol. Biol. Evol.">
        <title>Comparative Genomics of Early-Diverging Mushroom-Forming Fungi Provides Insights into the Origins of Lignocellulose Decay Capabilities.</title>
        <authorList>
            <person name="Nagy L.G."/>
            <person name="Riley R."/>
            <person name="Tritt A."/>
            <person name="Adam C."/>
            <person name="Daum C."/>
            <person name="Floudas D."/>
            <person name="Sun H."/>
            <person name="Yadav J.S."/>
            <person name="Pangilinan J."/>
            <person name="Larsson K.H."/>
            <person name="Matsuura K."/>
            <person name="Barry K."/>
            <person name="Labutti K."/>
            <person name="Kuo R."/>
            <person name="Ohm R.A."/>
            <person name="Bhattacharya S.S."/>
            <person name="Shirouzu T."/>
            <person name="Yoshinaga Y."/>
            <person name="Martin F.M."/>
            <person name="Grigoriev I.V."/>
            <person name="Hibbett D.S."/>
        </authorList>
    </citation>
    <scope>NUCLEOTIDE SEQUENCE [LARGE SCALE GENOMIC DNA]</scope>
    <source>
        <strain evidence="1 2">CBS 109695</strain>
    </source>
</reference>
<name>A0A166F8S4_9AGAM</name>
<gene>
    <name evidence="1" type="ORF">FIBSPDRAFT_794427</name>
</gene>
<evidence type="ECO:0000313" key="2">
    <source>
        <dbReference type="Proteomes" id="UP000076532"/>
    </source>
</evidence>
<dbReference type="EMBL" id="KV417592">
    <property type="protein sequence ID" value="KZP16552.1"/>
    <property type="molecule type" value="Genomic_DNA"/>
</dbReference>
<dbReference type="STRING" id="436010.A0A166F8S4"/>
<dbReference type="AlphaFoldDB" id="A0A166F8S4"/>
<proteinExistence type="predicted"/>
<protein>
    <submittedName>
        <fullName evidence="1">Uncharacterized protein</fullName>
    </submittedName>
</protein>
<feature type="non-terminal residue" evidence="1">
    <location>
        <position position="163"/>
    </location>
</feature>
<organism evidence="1 2">
    <name type="scientific">Athelia psychrophila</name>
    <dbReference type="NCBI Taxonomy" id="1759441"/>
    <lineage>
        <taxon>Eukaryota</taxon>
        <taxon>Fungi</taxon>
        <taxon>Dikarya</taxon>
        <taxon>Basidiomycota</taxon>
        <taxon>Agaricomycotina</taxon>
        <taxon>Agaricomycetes</taxon>
        <taxon>Agaricomycetidae</taxon>
        <taxon>Atheliales</taxon>
        <taxon>Atheliaceae</taxon>
        <taxon>Athelia</taxon>
    </lineage>
</organism>
<sequence length="163" mass="17771">MILHDAVDPSVGGRAKFQLAHTDMSSRITQCQQRCTELTGRLDRRFLLAANVSESITPRGAIFNAIGTSGTVTMVAGDFITVNGDYNANSTAGNEIQSFATPPSQQNDKKSAIHTWIKAPDTSPSYNAARKKHHPGTGSWFLEGSRFSEWKERPGSVLWLYGG</sequence>
<dbReference type="OrthoDB" id="448455at2759"/>
<evidence type="ECO:0000313" key="1">
    <source>
        <dbReference type="EMBL" id="KZP16552.1"/>
    </source>
</evidence>
<accession>A0A166F8S4</accession>
<keyword evidence="2" id="KW-1185">Reference proteome</keyword>